<sequence length="303" mass="32535">MTDAATRFAAVEALKFSEVDRVALHTLGVQALPVAQALEAVLKVEFDKKHGAQCDTPRWRQFQAAYQVAFPAADLDHARAACKLLSEIIAFAENEAARAAGASILLMRGPAGIGKTHTTIDATKERVAAGRAAIAILGQEITAGHDPWSVVAKKLEISPTATKAEVIGVLATYAEKTGAPFVVIVDAVNETPDRKRWRSWLPQLTADLVGQPIKVLLTCRDIFVDDTLGATGAGLVSFTHTLKLLTASTTRPTPLRPSTRSARLPRWWPSPNSPTRSFCIWSVARRSAASGRGFPAVRSASPR</sequence>
<name>A0A7G6RHG7_RHILV</name>
<dbReference type="SUPFAM" id="SSF52540">
    <property type="entry name" value="P-loop containing nucleoside triphosphate hydrolases"/>
    <property type="match status" value="1"/>
</dbReference>
<evidence type="ECO:0000313" key="1">
    <source>
        <dbReference type="EMBL" id="QND41699.1"/>
    </source>
</evidence>
<dbReference type="InterPro" id="IPR027417">
    <property type="entry name" value="P-loop_NTPase"/>
</dbReference>
<dbReference type="AlphaFoldDB" id="A0A7G6RHG7"/>
<accession>A0A7G6RHG7</accession>
<evidence type="ECO:0000313" key="2">
    <source>
        <dbReference type="Proteomes" id="UP000515518"/>
    </source>
</evidence>
<organism evidence="1 2">
    <name type="scientific">Rhizobium leguminosarum bv. viciae</name>
    <dbReference type="NCBI Taxonomy" id="387"/>
    <lineage>
        <taxon>Bacteria</taxon>
        <taxon>Pseudomonadati</taxon>
        <taxon>Pseudomonadota</taxon>
        <taxon>Alphaproteobacteria</taxon>
        <taxon>Hyphomicrobiales</taxon>
        <taxon>Rhizobiaceae</taxon>
        <taxon>Rhizobium/Agrobacterium group</taxon>
        <taxon>Rhizobium</taxon>
    </lineage>
</organism>
<gene>
    <name evidence="1" type="ORF">HB770_02295</name>
</gene>
<dbReference type="EMBL" id="CP050549">
    <property type="protein sequence ID" value="QND41699.1"/>
    <property type="molecule type" value="Genomic_DNA"/>
</dbReference>
<proteinExistence type="predicted"/>
<protein>
    <recommendedName>
        <fullName evidence="3">ATP-binding protein</fullName>
    </recommendedName>
</protein>
<evidence type="ECO:0008006" key="3">
    <source>
        <dbReference type="Google" id="ProtNLM"/>
    </source>
</evidence>
<reference evidence="2" key="1">
    <citation type="journal article" date="2020" name="Mol. Plant Microbe">
        <title>Rhizobial microsymbionts of the narrowly endemic Oxytropis species growing in Kamchatka are characterized by significant genetic diversity and possess a set of genes that are associated with T3SS and T6SS secretion systems and can affect the development of symbiosis.</title>
        <authorList>
            <person name="Safronova V."/>
            <person name="Guro P."/>
            <person name="Sazanova A."/>
            <person name="Kuznetsova I."/>
            <person name="Belimov A."/>
            <person name="Yakubov V."/>
            <person name="Chirak E."/>
            <person name="Afonin A."/>
            <person name="Gogolev Y."/>
            <person name="Andronov E."/>
            <person name="Tikhonovich I."/>
        </authorList>
    </citation>
    <scope>NUCLEOTIDE SEQUENCE [LARGE SCALE GENOMIC DNA]</scope>
    <source>
        <strain evidence="2">RCAM0610</strain>
    </source>
</reference>
<dbReference type="Proteomes" id="UP000515518">
    <property type="component" value="Chromosome"/>
</dbReference>